<dbReference type="InterPro" id="IPR006597">
    <property type="entry name" value="Sel1-like"/>
</dbReference>
<evidence type="ECO:0000313" key="3">
    <source>
        <dbReference type="Proteomes" id="UP000297737"/>
    </source>
</evidence>
<reference evidence="2 3" key="1">
    <citation type="submission" date="2019-02" db="EMBL/GenBank/DDBJ databases">
        <title>Polymorphobacter sp. isolated from the lake at the Tibet of China.</title>
        <authorList>
            <person name="Li A."/>
        </authorList>
    </citation>
    <scope>NUCLEOTIDE SEQUENCE [LARGE SCALE GENOMIC DNA]</scope>
    <source>
        <strain evidence="2 3">DJ1R-1</strain>
    </source>
</reference>
<gene>
    <name evidence="2" type="ORF">EUV02_08970</name>
</gene>
<dbReference type="Proteomes" id="UP000297737">
    <property type="component" value="Unassembled WGS sequence"/>
</dbReference>
<dbReference type="PANTHER" id="PTHR11102:SF160">
    <property type="entry name" value="ERAD-ASSOCIATED E3 UBIQUITIN-PROTEIN LIGASE COMPONENT HRD3"/>
    <property type="match status" value="1"/>
</dbReference>
<name>A0A4Y9EMJ9_9SPHN</name>
<dbReference type="Gene3D" id="1.25.40.10">
    <property type="entry name" value="Tetratricopeptide repeat domain"/>
    <property type="match status" value="1"/>
</dbReference>
<keyword evidence="1" id="KW-0732">Signal</keyword>
<evidence type="ECO:0000256" key="1">
    <source>
        <dbReference type="SAM" id="SignalP"/>
    </source>
</evidence>
<dbReference type="SUPFAM" id="SSF81901">
    <property type="entry name" value="HCP-like"/>
    <property type="match status" value="1"/>
</dbReference>
<dbReference type="InterPro" id="IPR050767">
    <property type="entry name" value="Sel1_AlgK"/>
</dbReference>
<keyword evidence="3" id="KW-1185">Reference proteome</keyword>
<sequence length="164" mass="17246">MRVWVLGALLALAAPLSAAMPWAQGVLDAGLSAYAAGDYSQAHAQFTTLANHGSAIGETMLGTMYARGQGVAADPATAATYWFRAASRGYAPGQLALARALAAGKGVNRDTDDAWVWAQLAAARGDAELRAEALELAKRLELALAPAEVEVLSKRVEGWRPWPQ</sequence>
<accession>A0A4Y9EMJ9</accession>
<dbReference type="OrthoDB" id="6810016at2"/>
<dbReference type="Pfam" id="PF08238">
    <property type="entry name" value="Sel1"/>
    <property type="match status" value="2"/>
</dbReference>
<feature type="signal peptide" evidence="1">
    <location>
        <begin position="1"/>
        <end position="18"/>
    </location>
</feature>
<dbReference type="PANTHER" id="PTHR11102">
    <property type="entry name" value="SEL-1-LIKE PROTEIN"/>
    <property type="match status" value="1"/>
</dbReference>
<feature type="chain" id="PRO_5021288774" evidence="1">
    <location>
        <begin position="19"/>
        <end position="164"/>
    </location>
</feature>
<organism evidence="2 3">
    <name type="scientific">Glacieibacterium arshaanense</name>
    <dbReference type="NCBI Taxonomy" id="2511025"/>
    <lineage>
        <taxon>Bacteria</taxon>
        <taxon>Pseudomonadati</taxon>
        <taxon>Pseudomonadota</taxon>
        <taxon>Alphaproteobacteria</taxon>
        <taxon>Sphingomonadales</taxon>
        <taxon>Sphingosinicellaceae</taxon>
        <taxon>Glacieibacterium</taxon>
    </lineage>
</organism>
<dbReference type="InterPro" id="IPR011990">
    <property type="entry name" value="TPR-like_helical_dom_sf"/>
</dbReference>
<proteinExistence type="predicted"/>
<dbReference type="RefSeq" id="WP_135245898.1">
    <property type="nucleotide sequence ID" value="NZ_SIHO01000002.1"/>
</dbReference>
<comment type="caution">
    <text evidence="2">The sequence shown here is derived from an EMBL/GenBank/DDBJ whole genome shotgun (WGS) entry which is preliminary data.</text>
</comment>
<evidence type="ECO:0000313" key="2">
    <source>
        <dbReference type="EMBL" id="TFU03306.1"/>
    </source>
</evidence>
<protein>
    <submittedName>
        <fullName evidence="2">Sel1 repeat family protein</fullName>
    </submittedName>
</protein>
<dbReference type="AlphaFoldDB" id="A0A4Y9EMJ9"/>
<dbReference type="EMBL" id="SIHO01000002">
    <property type="protein sequence ID" value="TFU03306.1"/>
    <property type="molecule type" value="Genomic_DNA"/>
</dbReference>
<dbReference type="SMART" id="SM00671">
    <property type="entry name" value="SEL1"/>
    <property type="match status" value="2"/>
</dbReference>